<dbReference type="PANTHER" id="PTHR46910:SF3">
    <property type="entry name" value="HALOTOLERANCE PROTEIN 9-RELATED"/>
    <property type="match status" value="1"/>
</dbReference>
<sequence length="458" mass="50952">MLRSVDETSTSVNGMKPATTCDGRRPTCGPCATQRRGCSYDVDEQKKLQARHANLDAFVGNLLNLPGPQACQLLHWWRASDGLYKSLRTLPDFVRETANASLKLPWHQISQWLPPLELVTRFVNAFFRSNNKMFHVFSENQIYRCLEAGYQFPDKGNPERKADVCWSMAVAAIGAKYGHGIAGMGAQYQQMLYDLACYHLEAALQLRPSSAFQIYILLCLYNITSNANVAITYIACSWLSTLPGVVLDNDRMLSVVQLTDLEINTSNDIAETTHTELAKVALVTAKVTKALLASKTLTPESLQLVMADLQSWYSKLPSEIQLTNLMDPAQCLNVKWSGFHVHLLHLNGMMLCYHHIATQQSSSLNQDMCSLSDFVGQAVTAAATSARIFRLLFDGNILAKGCWLSTSLAYKSCVILLHCITQKQLDRNSIWDSELRDSALCLDVLEFCGIAEPVVAQL</sequence>
<evidence type="ECO:0000256" key="5">
    <source>
        <dbReference type="SAM" id="MobiDB-lite"/>
    </source>
</evidence>
<dbReference type="EMBL" id="JAQQWI010000013">
    <property type="protein sequence ID" value="KAK8013625.1"/>
    <property type="molecule type" value="Genomic_DNA"/>
</dbReference>
<keyword evidence="4" id="KW-0539">Nucleus</keyword>
<dbReference type="Proteomes" id="UP001396898">
    <property type="component" value="Unassembled WGS sequence"/>
</dbReference>
<evidence type="ECO:0000256" key="1">
    <source>
        <dbReference type="ARBA" id="ARBA00004123"/>
    </source>
</evidence>
<comment type="caution">
    <text evidence="6">The sequence shown here is derived from an EMBL/GenBank/DDBJ whole genome shotgun (WGS) entry which is preliminary data.</text>
</comment>
<gene>
    <name evidence="6" type="ORF">PG991_009218</name>
</gene>
<reference evidence="6 7" key="1">
    <citation type="submission" date="2023-01" db="EMBL/GenBank/DDBJ databases">
        <title>Analysis of 21 Apiospora genomes using comparative genomics revels a genus with tremendous synthesis potential of carbohydrate active enzymes and secondary metabolites.</title>
        <authorList>
            <person name="Sorensen T."/>
        </authorList>
    </citation>
    <scope>NUCLEOTIDE SEQUENCE [LARGE SCALE GENOMIC DNA]</scope>
    <source>
        <strain evidence="6 7">CBS 20057</strain>
    </source>
</reference>
<protein>
    <recommendedName>
        <fullName evidence="8">Zn(2)-C6 fungal-type domain-containing protein</fullName>
    </recommendedName>
</protein>
<accession>A0ABR1RLD1</accession>
<keyword evidence="2" id="KW-0479">Metal-binding</keyword>
<feature type="non-terminal residue" evidence="6">
    <location>
        <position position="458"/>
    </location>
</feature>
<evidence type="ECO:0000313" key="7">
    <source>
        <dbReference type="Proteomes" id="UP001396898"/>
    </source>
</evidence>
<evidence type="ECO:0000256" key="4">
    <source>
        <dbReference type="ARBA" id="ARBA00023242"/>
    </source>
</evidence>
<name>A0ABR1RLD1_9PEZI</name>
<evidence type="ECO:0000256" key="2">
    <source>
        <dbReference type="ARBA" id="ARBA00022723"/>
    </source>
</evidence>
<organism evidence="6 7">
    <name type="scientific">Apiospora marii</name>
    <dbReference type="NCBI Taxonomy" id="335849"/>
    <lineage>
        <taxon>Eukaryota</taxon>
        <taxon>Fungi</taxon>
        <taxon>Dikarya</taxon>
        <taxon>Ascomycota</taxon>
        <taxon>Pezizomycotina</taxon>
        <taxon>Sordariomycetes</taxon>
        <taxon>Xylariomycetidae</taxon>
        <taxon>Amphisphaeriales</taxon>
        <taxon>Apiosporaceae</taxon>
        <taxon>Apiospora</taxon>
    </lineage>
</organism>
<dbReference type="CDD" id="cd12148">
    <property type="entry name" value="fungal_TF_MHR"/>
    <property type="match status" value="1"/>
</dbReference>
<keyword evidence="3" id="KW-0238">DNA-binding</keyword>
<evidence type="ECO:0000313" key="6">
    <source>
        <dbReference type="EMBL" id="KAK8013625.1"/>
    </source>
</evidence>
<dbReference type="PANTHER" id="PTHR46910">
    <property type="entry name" value="TRANSCRIPTION FACTOR PDR1"/>
    <property type="match status" value="1"/>
</dbReference>
<comment type="subcellular location">
    <subcellularLocation>
        <location evidence="1">Nucleus</location>
    </subcellularLocation>
</comment>
<evidence type="ECO:0000256" key="3">
    <source>
        <dbReference type="ARBA" id="ARBA00023125"/>
    </source>
</evidence>
<keyword evidence="7" id="KW-1185">Reference proteome</keyword>
<proteinExistence type="predicted"/>
<evidence type="ECO:0008006" key="8">
    <source>
        <dbReference type="Google" id="ProtNLM"/>
    </source>
</evidence>
<dbReference type="InterPro" id="IPR050987">
    <property type="entry name" value="AtrR-like"/>
</dbReference>
<feature type="region of interest" description="Disordered" evidence="5">
    <location>
        <begin position="1"/>
        <end position="26"/>
    </location>
</feature>